<evidence type="ECO:0000313" key="10">
    <source>
        <dbReference type="EMBL" id="KAK7576227.1"/>
    </source>
</evidence>
<organism evidence="10 11">
    <name type="scientific">Parthenolecanium corni</name>
    <dbReference type="NCBI Taxonomy" id="536013"/>
    <lineage>
        <taxon>Eukaryota</taxon>
        <taxon>Metazoa</taxon>
        <taxon>Ecdysozoa</taxon>
        <taxon>Arthropoda</taxon>
        <taxon>Hexapoda</taxon>
        <taxon>Insecta</taxon>
        <taxon>Pterygota</taxon>
        <taxon>Neoptera</taxon>
        <taxon>Paraneoptera</taxon>
        <taxon>Hemiptera</taxon>
        <taxon>Sternorrhyncha</taxon>
        <taxon>Coccoidea</taxon>
        <taxon>Coccidae</taxon>
        <taxon>Parthenolecanium</taxon>
    </lineage>
</organism>
<dbReference type="SUPFAM" id="SSF57959">
    <property type="entry name" value="Leucine zipper domain"/>
    <property type="match status" value="1"/>
</dbReference>
<keyword evidence="6" id="KW-0539">Nucleus</keyword>
<proteinExistence type="inferred from homology"/>
<evidence type="ECO:0000256" key="6">
    <source>
        <dbReference type="ARBA" id="ARBA00023242"/>
    </source>
</evidence>
<dbReference type="InterPro" id="IPR046347">
    <property type="entry name" value="bZIP_sf"/>
</dbReference>
<dbReference type="InterPro" id="IPR004827">
    <property type="entry name" value="bZIP"/>
</dbReference>
<feature type="coiled-coil region" evidence="7">
    <location>
        <begin position="217"/>
        <end position="251"/>
    </location>
</feature>
<feature type="domain" description="BZIP" evidence="9">
    <location>
        <begin position="185"/>
        <end position="248"/>
    </location>
</feature>
<dbReference type="Gene3D" id="1.20.5.170">
    <property type="match status" value="1"/>
</dbReference>
<comment type="caution">
    <text evidence="10">The sequence shown here is derived from an EMBL/GenBank/DDBJ whole genome shotgun (WGS) entry which is preliminary data.</text>
</comment>
<keyword evidence="4" id="KW-0238">DNA-binding</keyword>
<evidence type="ECO:0000256" key="2">
    <source>
        <dbReference type="ARBA" id="ARBA00009208"/>
    </source>
</evidence>
<evidence type="ECO:0000256" key="4">
    <source>
        <dbReference type="ARBA" id="ARBA00023125"/>
    </source>
</evidence>
<evidence type="ECO:0000256" key="8">
    <source>
        <dbReference type="SAM" id="MobiDB-lite"/>
    </source>
</evidence>
<dbReference type="GO" id="GO:0000978">
    <property type="term" value="F:RNA polymerase II cis-regulatory region sequence-specific DNA binding"/>
    <property type="evidence" value="ECO:0007669"/>
    <property type="project" value="TreeGrafter"/>
</dbReference>
<dbReference type="EMBL" id="JBBCAQ010000036">
    <property type="protein sequence ID" value="KAK7576227.1"/>
    <property type="molecule type" value="Genomic_DNA"/>
</dbReference>
<dbReference type="InterPro" id="IPR040223">
    <property type="entry name" value="PAR_bZIP"/>
</dbReference>
<protein>
    <recommendedName>
        <fullName evidence="9">BZIP domain-containing protein</fullName>
    </recommendedName>
</protein>
<evidence type="ECO:0000259" key="9">
    <source>
        <dbReference type="PROSITE" id="PS50217"/>
    </source>
</evidence>
<dbReference type="PANTHER" id="PTHR11988">
    <property type="entry name" value="THYROTROPH EMBRYONIC FACTOR RELATED"/>
    <property type="match status" value="1"/>
</dbReference>
<dbReference type="Proteomes" id="UP001367676">
    <property type="component" value="Unassembled WGS sequence"/>
</dbReference>
<feature type="compositionally biased region" description="Basic and acidic residues" evidence="8">
    <location>
        <begin position="151"/>
        <end position="166"/>
    </location>
</feature>
<name>A0AAN9XZE1_9HEMI</name>
<evidence type="ECO:0000256" key="1">
    <source>
        <dbReference type="ARBA" id="ARBA00004123"/>
    </source>
</evidence>
<sequence length="251" mass="28382">MDNINGEEEEKEFGRLFIGKSCGKDSPEKKDDNELLWSNVEAQAALLGPNIWDNKNLSYDTDLKYCDLDEFLSDNGIPLESQPAVGGAVIPTQQAKLETTCLPQCAVTQPQTNGIIPKREPSPSPSEPLSPLGINPPSPADSTLSFASSSRDFDPRSRPFSDEELKPQPMVKKSRKQFVPDGLKDEKYWARRRKNNMAAKRSRDARRLKENQIAMRAGFLEKENLGLRQEMERLKRENMALRDRLSKFTDV</sequence>
<dbReference type="FunFam" id="1.20.5.170:FF:000007">
    <property type="entry name" value="hepatic leukemia factor isoform X2"/>
    <property type="match status" value="1"/>
</dbReference>
<dbReference type="GO" id="GO:0005634">
    <property type="term" value="C:nucleus"/>
    <property type="evidence" value="ECO:0007669"/>
    <property type="project" value="UniProtKB-SubCell"/>
</dbReference>
<reference evidence="10 11" key="1">
    <citation type="submission" date="2024-03" db="EMBL/GenBank/DDBJ databases">
        <title>Adaptation during the transition from Ophiocordyceps entomopathogen to insect associate is accompanied by gene loss and intensified selection.</title>
        <authorList>
            <person name="Ward C.M."/>
            <person name="Onetto C.A."/>
            <person name="Borneman A.R."/>
        </authorList>
    </citation>
    <scope>NUCLEOTIDE SEQUENCE [LARGE SCALE GENOMIC DNA]</scope>
    <source>
        <strain evidence="10">AWRI1</strain>
        <tissue evidence="10">Single Adult Female</tissue>
    </source>
</reference>
<accession>A0AAN9XZE1</accession>
<comment type="subcellular location">
    <subcellularLocation>
        <location evidence="1">Nucleus</location>
    </subcellularLocation>
</comment>
<keyword evidence="11" id="KW-1185">Reference proteome</keyword>
<evidence type="ECO:0000313" key="11">
    <source>
        <dbReference type="Proteomes" id="UP001367676"/>
    </source>
</evidence>
<dbReference type="CDD" id="cd14695">
    <property type="entry name" value="bZIP_HLF"/>
    <property type="match status" value="1"/>
</dbReference>
<feature type="compositionally biased region" description="Pro residues" evidence="8">
    <location>
        <begin position="122"/>
        <end position="139"/>
    </location>
</feature>
<feature type="region of interest" description="Disordered" evidence="8">
    <location>
        <begin position="112"/>
        <end position="183"/>
    </location>
</feature>
<keyword evidence="3" id="KW-0805">Transcription regulation</keyword>
<dbReference type="Pfam" id="PF07716">
    <property type="entry name" value="bZIP_2"/>
    <property type="match status" value="1"/>
</dbReference>
<dbReference type="SMART" id="SM00338">
    <property type="entry name" value="BRLZ"/>
    <property type="match status" value="1"/>
</dbReference>
<evidence type="ECO:0000256" key="7">
    <source>
        <dbReference type="SAM" id="Coils"/>
    </source>
</evidence>
<keyword evidence="7" id="KW-0175">Coiled coil</keyword>
<gene>
    <name evidence="10" type="ORF">V9T40_012513</name>
</gene>
<dbReference type="PROSITE" id="PS50217">
    <property type="entry name" value="BZIP"/>
    <property type="match status" value="1"/>
</dbReference>
<evidence type="ECO:0000256" key="5">
    <source>
        <dbReference type="ARBA" id="ARBA00023163"/>
    </source>
</evidence>
<evidence type="ECO:0000256" key="3">
    <source>
        <dbReference type="ARBA" id="ARBA00023015"/>
    </source>
</evidence>
<comment type="similarity">
    <text evidence="2">Belongs to the bZIP family. PAR subfamily.</text>
</comment>
<keyword evidence="5" id="KW-0804">Transcription</keyword>
<dbReference type="PANTHER" id="PTHR11988:SF27">
    <property type="entry name" value="GH27708P"/>
    <property type="match status" value="1"/>
</dbReference>
<dbReference type="GO" id="GO:0000981">
    <property type="term" value="F:DNA-binding transcription factor activity, RNA polymerase II-specific"/>
    <property type="evidence" value="ECO:0007669"/>
    <property type="project" value="TreeGrafter"/>
</dbReference>
<dbReference type="AlphaFoldDB" id="A0AAN9XZE1"/>